<evidence type="ECO:0000256" key="5">
    <source>
        <dbReference type="ARBA" id="ARBA00021901"/>
    </source>
</evidence>
<evidence type="ECO:0000313" key="14">
    <source>
        <dbReference type="EMBL" id="EEG31445.1"/>
    </source>
</evidence>
<keyword evidence="8 12" id="KW-0274">FAD</keyword>
<evidence type="ECO:0000256" key="8">
    <source>
        <dbReference type="ARBA" id="ARBA00022827"/>
    </source>
</evidence>
<dbReference type="InterPro" id="IPR036188">
    <property type="entry name" value="FAD/NAD-bd_sf"/>
</dbReference>
<evidence type="ECO:0000256" key="3">
    <source>
        <dbReference type="ARBA" id="ARBA00008562"/>
    </source>
</evidence>
<dbReference type="EMBL" id="ACEC01000035">
    <property type="protein sequence ID" value="EEG31445.1"/>
    <property type="molecule type" value="Genomic_DNA"/>
</dbReference>
<evidence type="ECO:0000256" key="9">
    <source>
        <dbReference type="ARBA" id="ARBA00023002"/>
    </source>
</evidence>
<feature type="domain" description="FAD-dependent oxidoreductase 2 FAD-binding" evidence="13">
    <location>
        <begin position="10"/>
        <end position="379"/>
    </location>
</feature>
<comment type="pathway">
    <text evidence="2 12">Cofactor biosynthesis; NAD(+) biosynthesis; iminoaspartate from L-aspartate (oxidase route): step 1/1.</text>
</comment>
<comment type="subcellular location">
    <subcellularLocation>
        <location evidence="12">Cytoplasm</location>
    </subcellularLocation>
</comment>
<comment type="similarity">
    <text evidence="3 12">Belongs to the FAD-dependent oxidoreductase 2 family. NadB subfamily.</text>
</comment>
<comment type="catalytic activity">
    <reaction evidence="10">
        <text>L-aspartate + O2 = iminosuccinate + H2O2</text>
        <dbReference type="Rhea" id="RHEA:25876"/>
        <dbReference type="ChEBI" id="CHEBI:15379"/>
        <dbReference type="ChEBI" id="CHEBI:16240"/>
        <dbReference type="ChEBI" id="CHEBI:29991"/>
        <dbReference type="ChEBI" id="CHEBI:77875"/>
        <dbReference type="EC" id="1.4.3.16"/>
    </reaction>
    <physiologicalReaction direction="left-to-right" evidence="10">
        <dbReference type="Rhea" id="RHEA:25877"/>
    </physiologicalReaction>
</comment>
<gene>
    <name evidence="14" type="ORF">CLOSTMETH_00994</name>
</gene>
<evidence type="ECO:0000256" key="12">
    <source>
        <dbReference type="RuleBase" id="RU362049"/>
    </source>
</evidence>
<evidence type="ECO:0000256" key="2">
    <source>
        <dbReference type="ARBA" id="ARBA00004950"/>
    </source>
</evidence>
<dbReference type="Proteomes" id="UP000003340">
    <property type="component" value="Unassembled WGS sequence"/>
</dbReference>
<dbReference type="UniPathway" id="UPA00253">
    <property type="reaction ID" value="UER00326"/>
</dbReference>
<proteinExistence type="inferred from homology"/>
<keyword evidence="7 12" id="KW-0662">Pyridine nucleotide biosynthesis</keyword>
<dbReference type="GO" id="GO:0034628">
    <property type="term" value="P:'de novo' NAD+ biosynthetic process from L-aspartate"/>
    <property type="evidence" value="ECO:0007669"/>
    <property type="project" value="TreeGrafter"/>
</dbReference>
<evidence type="ECO:0000256" key="4">
    <source>
        <dbReference type="ARBA" id="ARBA00012173"/>
    </source>
</evidence>
<dbReference type="GO" id="GO:0005737">
    <property type="term" value="C:cytoplasm"/>
    <property type="evidence" value="ECO:0007669"/>
    <property type="project" value="UniProtKB-SubCell"/>
</dbReference>
<evidence type="ECO:0000259" key="13">
    <source>
        <dbReference type="Pfam" id="PF00890"/>
    </source>
</evidence>
<dbReference type="PANTHER" id="PTHR42716:SF2">
    <property type="entry name" value="L-ASPARTATE OXIDASE, CHLOROPLASTIC"/>
    <property type="match status" value="1"/>
</dbReference>
<comment type="cofactor">
    <cofactor evidence="1 12">
        <name>FAD</name>
        <dbReference type="ChEBI" id="CHEBI:57692"/>
    </cofactor>
</comment>
<dbReference type="GO" id="GO:0008734">
    <property type="term" value="F:L-aspartate oxidase activity"/>
    <property type="evidence" value="ECO:0007669"/>
    <property type="project" value="UniProtKB-UniRule"/>
</dbReference>
<organism evidence="14 15">
    <name type="scientific">[Clostridium] methylpentosum DSM 5476</name>
    <dbReference type="NCBI Taxonomy" id="537013"/>
    <lineage>
        <taxon>Bacteria</taxon>
        <taxon>Bacillati</taxon>
        <taxon>Bacillota</taxon>
        <taxon>Clostridia</taxon>
        <taxon>Eubacteriales</taxon>
        <taxon>Oscillospiraceae</taxon>
        <taxon>Oscillospiraceae incertae sedis</taxon>
    </lineage>
</organism>
<dbReference type="EC" id="1.4.3.16" evidence="4 11"/>
<reference evidence="14 15" key="1">
    <citation type="submission" date="2009-01" db="EMBL/GenBank/DDBJ databases">
        <authorList>
            <person name="Fulton L."/>
            <person name="Clifton S."/>
            <person name="Fulton B."/>
            <person name="Xu J."/>
            <person name="Minx P."/>
            <person name="Pepin K.H."/>
            <person name="Johnson M."/>
            <person name="Bhonagiri V."/>
            <person name="Nash W.E."/>
            <person name="Mardis E.R."/>
            <person name="Wilson R.K."/>
        </authorList>
    </citation>
    <scope>NUCLEOTIDE SEQUENCE [LARGE SCALE GENOMIC DNA]</scope>
    <source>
        <strain evidence="14 15">DSM 5476</strain>
    </source>
</reference>
<dbReference type="PANTHER" id="PTHR42716">
    <property type="entry name" value="L-ASPARTATE OXIDASE"/>
    <property type="match status" value="1"/>
</dbReference>
<dbReference type="AlphaFoldDB" id="C0EAX7"/>
<keyword evidence="9 12" id="KW-0560">Oxidoreductase</keyword>
<comment type="function">
    <text evidence="12">Catalyzes the oxidation of L-aspartate to iminoaspartate.</text>
</comment>
<dbReference type="InterPro" id="IPR003953">
    <property type="entry name" value="FAD-dep_OxRdtase_2_FAD-bd"/>
</dbReference>
<comment type="caution">
    <text evidence="14">The sequence shown here is derived from an EMBL/GenBank/DDBJ whole genome shotgun (WGS) entry which is preliminary data.</text>
</comment>
<evidence type="ECO:0000256" key="11">
    <source>
        <dbReference type="NCBIfam" id="TIGR00551"/>
    </source>
</evidence>
<name>C0EAX7_9FIRM</name>
<dbReference type="SUPFAM" id="SSF51905">
    <property type="entry name" value="FAD/NAD(P)-binding domain"/>
    <property type="match status" value="1"/>
</dbReference>
<dbReference type="STRING" id="537013.CLOSTMETH_00994"/>
<evidence type="ECO:0000256" key="7">
    <source>
        <dbReference type="ARBA" id="ARBA00022642"/>
    </source>
</evidence>
<dbReference type="GO" id="GO:0033765">
    <property type="term" value="F:steroid dehydrogenase activity, acting on the CH-CH group of donors"/>
    <property type="evidence" value="ECO:0007669"/>
    <property type="project" value="UniProtKB-ARBA"/>
</dbReference>
<evidence type="ECO:0000256" key="10">
    <source>
        <dbReference type="ARBA" id="ARBA00048305"/>
    </source>
</evidence>
<dbReference type="NCBIfam" id="TIGR00551">
    <property type="entry name" value="nadB"/>
    <property type="match status" value="1"/>
</dbReference>
<protein>
    <recommendedName>
        <fullName evidence="5 11">L-aspartate oxidase</fullName>
        <ecNumber evidence="4 11">1.4.3.16</ecNumber>
    </recommendedName>
</protein>
<dbReference type="SUPFAM" id="SSF56425">
    <property type="entry name" value="Succinate dehydrogenase/fumarate reductase flavoprotein, catalytic domain"/>
    <property type="match status" value="1"/>
</dbReference>
<evidence type="ECO:0000256" key="1">
    <source>
        <dbReference type="ARBA" id="ARBA00001974"/>
    </source>
</evidence>
<dbReference type="FunFam" id="3.90.700.10:FF:000002">
    <property type="entry name" value="L-aspartate oxidase"/>
    <property type="match status" value="1"/>
</dbReference>
<reference evidence="14 15" key="2">
    <citation type="submission" date="2009-02" db="EMBL/GenBank/DDBJ databases">
        <title>Draft genome sequence of Clostridium methylpentosum (DSM 5476).</title>
        <authorList>
            <person name="Sudarsanam P."/>
            <person name="Ley R."/>
            <person name="Guruge J."/>
            <person name="Turnbaugh P.J."/>
            <person name="Mahowald M."/>
            <person name="Liep D."/>
            <person name="Gordon J."/>
        </authorList>
    </citation>
    <scope>NUCLEOTIDE SEQUENCE [LARGE SCALE GENOMIC DNA]</scope>
    <source>
        <strain evidence="14 15">DSM 5476</strain>
    </source>
</reference>
<dbReference type="eggNOG" id="COG0029">
    <property type="taxonomic scope" value="Bacteria"/>
</dbReference>
<evidence type="ECO:0000256" key="6">
    <source>
        <dbReference type="ARBA" id="ARBA00022630"/>
    </source>
</evidence>
<dbReference type="HOGENOM" id="CLU_014312_3_1_9"/>
<dbReference type="Gene3D" id="3.90.700.10">
    <property type="entry name" value="Succinate dehydrogenase/fumarate reductase flavoprotein, catalytic domain"/>
    <property type="match status" value="1"/>
</dbReference>
<sequence length="486" mass="54481">MQVNEVENYDVIIVGGGVAGLNTALHLDSRLRVLLLCKRESTLCNSSLAQGGMVSVYDEANDSCALHIEDTMIAGRGENNREAVTVLSRESHLAADELIALGVDFDRDEQGNYHLTLEGGHSRHRILHHKDSTGREIVDKMLAAVRQRENVELLDNALVCDIKQIAGGYSLNVLQGGEHRTLSARFCVLATGGLGRLYQYTTNSAIATGDGIAMAYQMGARIRNLSYIQFHPTAFHNDKRECFLISEAVRGSGAYLLNCHGKRFMDRYDERLELAPRDVVSQAIMKEQEATGSKDFYLDISHKDSDYLRGRFPMIYTNLLERGFDLTKEPIPIYPCQHYLMGGIDVDLYSRTTLDGLYAVGECSHTGVHGRNRLASNSLLEGIVFGRRAALDINERAGQSGEELRPYPFKPDVYTADIPKGTRTEIRSIMQRSHFVLPNRQLAEEGFIRINDIRFLLEHGQFRQNADYVEARSLATCAYLILREIM</sequence>
<dbReference type="InterPro" id="IPR027477">
    <property type="entry name" value="Succ_DH/fumarate_Rdtase_cat_sf"/>
</dbReference>
<keyword evidence="15" id="KW-1185">Reference proteome</keyword>
<dbReference type="Gene3D" id="3.50.50.60">
    <property type="entry name" value="FAD/NAD(P)-binding domain"/>
    <property type="match status" value="1"/>
</dbReference>
<keyword evidence="6 12" id="KW-0285">Flavoprotein</keyword>
<dbReference type="InterPro" id="IPR005288">
    <property type="entry name" value="NadB"/>
</dbReference>
<accession>C0EAX7</accession>
<dbReference type="PRINTS" id="PR00368">
    <property type="entry name" value="FADPNR"/>
</dbReference>
<evidence type="ECO:0000313" key="15">
    <source>
        <dbReference type="Proteomes" id="UP000003340"/>
    </source>
</evidence>
<dbReference type="Pfam" id="PF00890">
    <property type="entry name" value="FAD_binding_2"/>
    <property type="match status" value="1"/>
</dbReference>